<name>A0A7Z0D854_9ACTN</name>
<keyword evidence="1" id="KW-0812">Transmembrane</keyword>
<protein>
    <submittedName>
        <fullName evidence="2">MFS family permease</fullName>
    </submittedName>
</protein>
<evidence type="ECO:0000313" key="2">
    <source>
        <dbReference type="EMBL" id="NYI70705.1"/>
    </source>
</evidence>
<gene>
    <name evidence="2" type="ORF">GGQ54_001265</name>
</gene>
<keyword evidence="3" id="KW-1185">Reference proteome</keyword>
<keyword evidence="1" id="KW-0472">Membrane</keyword>
<feature type="transmembrane region" description="Helical" evidence="1">
    <location>
        <begin position="104"/>
        <end position="121"/>
    </location>
</feature>
<keyword evidence="1" id="KW-1133">Transmembrane helix</keyword>
<evidence type="ECO:0000256" key="1">
    <source>
        <dbReference type="SAM" id="Phobius"/>
    </source>
</evidence>
<proteinExistence type="predicted"/>
<comment type="caution">
    <text evidence="2">The sequence shown here is derived from an EMBL/GenBank/DDBJ whole genome shotgun (WGS) entry which is preliminary data.</text>
</comment>
<feature type="transmembrane region" description="Helical" evidence="1">
    <location>
        <begin position="133"/>
        <end position="158"/>
    </location>
</feature>
<evidence type="ECO:0000313" key="3">
    <source>
        <dbReference type="Proteomes" id="UP000527616"/>
    </source>
</evidence>
<dbReference type="RefSeq" id="WP_179444628.1">
    <property type="nucleotide sequence ID" value="NZ_JACBZS010000001.1"/>
</dbReference>
<dbReference type="EMBL" id="JACBZS010000001">
    <property type="protein sequence ID" value="NYI70705.1"/>
    <property type="molecule type" value="Genomic_DNA"/>
</dbReference>
<feature type="transmembrane region" description="Helical" evidence="1">
    <location>
        <begin position="12"/>
        <end position="34"/>
    </location>
</feature>
<accession>A0A7Z0D854</accession>
<dbReference type="Proteomes" id="UP000527616">
    <property type="component" value="Unassembled WGS sequence"/>
</dbReference>
<feature type="transmembrane region" description="Helical" evidence="1">
    <location>
        <begin position="40"/>
        <end position="60"/>
    </location>
</feature>
<dbReference type="AlphaFoldDB" id="A0A7Z0D854"/>
<reference evidence="2 3" key="1">
    <citation type="submission" date="2020-07" db="EMBL/GenBank/DDBJ databases">
        <title>Sequencing the genomes of 1000 actinobacteria strains.</title>
        <authorList>
            <person name="Klenk H.-P."/>
        </authorList>
    </citation>
    <scope>NUCLEOTIDE SEQUENCE [LARGE SCALE GENOMIC DNA]</scope>
    <source>
        <strain evidence="2 3">DSM 103164</strain>
    </source>
</reference>
<feature type="transmembrane region" description="Helical" evidence="1">
    <location>
        <begin position="72"/>
        <end position="92"/>
    </location>
</feature>
<organism evidence="2 3">
    <name type="scientific">Naumannella cuiyingiana</name>
    <dbReference type="NCBI Taxonomy" id="1347891"/>
    <lineage>
        <taxon>Bacteria</taxon>
        <taxon>Bacillati</taxon>
        <taxon>Actinomycetota</taxon>
        <taxon>Actinomycetes</taxon>
        <taxon>Propionibacteriales</taxon>
        <taxon>Propionibacteriaceae</taxon>
        <taxon>Naumannella</taxon>
    </lineage>
</organism>
<sequence length="175" mass="18164">MTSSEGRRPPFAVIGAIIGLTGGLAFALVNAGAFGEPWAWLIRGVAIALAIVVLVLGRRVPPPMPESHRHAGPGYLASVLIMVVAIVAGGQWLGAQGRTDIQPAWVALVVGAHFLPFAWLFRLGFFLPLAVGMIIIAAVGMITGAGAAAAALVGVWMLGWQAGHLAYRLRTAAAR</sequence>